<feature type="transmembrane region" description="Helical" evidence="2">
    <location>
        <begin position="353"/>
        <end position="374"/>
    </location>
</feature>
<evidence type="ECO:0000313" key="4">
    <source>
        <dbReference type="EMBL" id="WVZ71788.1"/>
    </source>
</evidence>
<dbReference type="InterPro" id="IPR027417">
    <property type="entry name" value="P-loop_NTPase"/>
</dbReference>
<keyword evidence="2" id="KW-0472">Membrane</keyword>
<sequence length="383" mass="42868">MGGGGAITPTSAPSSPSCSLKSLSPEFAEYVAVSPVSDDDVESDECFVCDDDDTVGTFRYEYDNRQLREAKELIRRYKPGDWIEGAGGAKAEDYALPEITTLLLVGPRGAGKSTLVNRITRVFDKDDDPFAPDRAQVSCNSKSSGTIVLREYPVPRNSNAICIYDTCGWSSNPVKNSMMLHQWMTKGISHGEIATWDIDEGKMIRDIKPLGRQYSFLHCRTRKVNFVIFVVDGVSVLESIDGNKKGYTEILHETFMSPFLSIGDDKPVIVVTHGDRLSIQQRAHVQNALAVLLGIPVQQIYDIPGYDNYQTDMAILDMLRYCVQHAEQNLPLKLNYLLEVRGRETLNNMAEQLMRLDAVIEATIIFLCMVILLFRFSDKFLQS</sequence>
<feature type="region of interest" description="Disordered" evidence="1">
    <location>
        <begin position="1"/>
        <end position="21"/>
    </location>
</feature>
<dbReference type="EMBL" id="CP144748">
    <property type="protein sequence ID" value="WVZ71788.1"/>
    <property type="molecule type" value="Genomic_DNA"/>
</dbReference>
<protein>
    <recommendedName>
        <fullName evidence="3">G domain-containing protein</fullName>
    </recommendedName>
</protein>
<dbReference type="InterPro" id="IPR006073">
    <property type="entry name" value="GTP-bd"/>
</dbReference>
<keyword evidence="5" id="KW-1185">Reference proteome</keyword>
<gene>
    <name evidence="4" type="ORF">U9M48_020328</name>
</gene>
<evidence type="ECO:0000256" key="1">
    <source>
        <dbReference type="SAM" id="MobiDB-lite"/>
    </source>
</evidence>
<dbReference type="PANTHER" id="PTHR14241:SF32">
    <property type="entry name" value="VWFA DOMAIN-CONTAINING PROTEIN-RELATED"/>
    <property type="match status" value="1"/>
</dbReference>
<name>A0AAQ3WRK8_PASNO</name>
<dbReference type="AlphaFoldDB" id="A0AAQ3WRK8"/>
<reference evidence="4 5" key="1">
    <citation type="submission" date="2024-02" db="EMBL/GenBank/DDBJ databases">
        <title>High-quality chromosome-scale genome assembly of Pensacola bahiagrass (Paspalum notatum Flugge var. saurae).</title>
        <authorList>
            <person name="Vega J.M."/>
            <person name="Podio M."/>
            <person name="Orjuela J."/>
            <person name="Siena L.A."/>
            <person name="Pessino S.C."/>
            <person name="Combes M.C."/>
            <person name="Mariac C."/>
            <person name="Albertini E."/>
            <person name="Pupilli F."/>
            <person name="Ortiz J.P.A."/>
            <person name="Leblanc O."/>
        </authorList>
    </citation>
    <scope>NUCLEOTIDE SEQUENCE [LARGE SCALE GENOMIC DNA]</scope>
    <source>
        <strain evidence="4">R1</strain>
        <tissue evidence="4">Leaf</tissue>
    </source>
</reference>
<organism evidence="4 5">
    <name type="scientific">Paspalum notatum var. saurae</name>
    <dbReference type="NCBI Taxonomy" id="547442"/>
    <lineage>
        <taxon>Eukaryota</taxon>
        <taxon>Viridiplantae</taxon>
        <taxon>Streptophyta</taxon>
        <taxon>Embryophyta</taxon>
        <taxon>Tracheophyta</taxon>
        <taxon>Spermatophyta</taxon>
        <taxon>Magnoliopsida</taxon>
        <taxon>Liliopsida</taxon>
        <taxon>Poales</taxon>
        <taxon>Poaceae</taxon>
        <taxon>PACMAD clade</taxon>
        <taxon>Panicoideae</taxon>
        <taxon>Andropogonodae</taxon>
        <taxon>Paspaleae</taxon>
        <taxon>Paspalinae</taxon>
        <taxon>Paspalum</taxon>
    </lineage>
</organism>
<accession>A0AAQ3WRK8</accession>
<evidence type="ECO:0000313" key="5">
    <source>
        <dbReference type="Proteomes" id="UP001341281"/>
    </source>
</evidence>
<dbReference type="GO" id="GO:0005525">
    <property type="term" value="F:GTP binding"/>
    <property type="evidence" value="ECO:0007669"/>
    <property type="project" value="InterPro"/>
</dbReference>
<dbReference type="Proteomes" id="UP001341281">
    <property type="component" value="Chromosome 04"/>
</dbReference>
<proteinExistence type="predicted"/>
<keyword evidence="2" id="KW-0812">Transmembrane</keyword>
<dbReference type="PANTHER" id="PTHR14241">
    <property type="entry name" value="INTERFERON-INDUCED PROTEIN 44"/>
    <property type="match status" value="1"/>
</dbReference>
<evidence type="ECO:0000259" key="3">
    <source>
        <dbReference type="Pfam" id="PF01926"/>
    </source>
</evidence>
<dbReference type="SUPFAM" id="SSF52540">
    <property type="entry name" value="P-loop containing nucleoside triphosphate hydrolases"/>
    <property type="match status" value="1"/>
</dbReference>
<dbReference type="CDD" id="cd00882">
    <property type="entry name" value="Ras_like_GTPase"/>
    <property type="match status" value="1"/>
</dbReference>
<dbReference type="Pfam" id="PF01926">
    <property type="entry name" value="MMR_HSR1"/>
    <property type="match status" value="1"/>
</dbReference>
<feature type="domain" description="G" evidence="3">
    <location>
        <begin position="103"/>
        <end position="243"/>
    </location>
</feature>
<evidence type="ECO:0000256" key="2">
    <source>
        <dbReference type="SAM" id="Phobius"/>
    </source>
</evidence>
<feature type="compositionally biased region" description="Low complexity" evidence="1">
    <location>
        <begin position="8"/>
        <end position="21"/>
    </location>
</feature>
<dbReference type="Gene3D" id="3.40.50.300">
    <property type="entry name" value="P-loop containing nucleotide triphosphate hydrolases"/>
    <property type="match status" value="1"/>
</dbReference>
<keyword evidence="2" id="KW-1133">Transmembrane helix</keyword>